<dbReference type="Proteomes" id="UP000054092">
    <property type="component" value="Unassembled WGS sequence"/>
</dbReference>
<evidence type="ECO:0000259" key="10">
    <source>
        <dbReference type="Pfam" id="PF01930"/>
    </source>
</evidence>
<evidence type="ECO:0000256" key="7">
    <source>
        <dbReference type="ARBA" id="ARBA00023118"/>
    </source>
</evidence>
<keyword evidence="1 9" id="KW-0540">Nuclease</keyword>
<keyword evidence="8 9" id="KW-0464">Manganese</keyword>
<dbReference type="EMBL" id="LGGP01000396">
    <property type="protein sequence ID" value="KUK78254.1"/>
    <property type="molecule type" value="Genomic_DNA"/>
</dbReference>
<evidence type="ECO:0000256" key="4">
    <source>
        <dbReference type="ARBA" id="ARBA00022839"/>
    </source>
</evidence>
<keyword evidence="7 9" id="KW-0051">Antiviral defense</keyword>
<evidence type="ECO:0000313" key="12">
    <source>
        <dbReference type="Proteomes" id="UP000054092"/>
    </source>
</evidence>
<dbReference type="NCBIfam" id="TIGR00372">
    <property type="entry name" value="cas4"/>
    <property type="match status" value="1"/>
</dbReference>
<comment type="cofactor">
    <cofactor evidence="9">
        <name>Mg(2+)</name>
        <dbReference type="ChEBI" id="CHEBI:18420"/>
    </cofactor>
    <cofactor evidence="9">
        <name>Mn(2+)</name>
        <dbReference type="ChEBI" id="CHEBI:29035"/>
    </cofactor>
    <text evidence="9">Mg(2+) or Mn(2+) required for ssDNA cleavage activity.</text>
</comment>
<dbReference type="PANTHER" id="PTHR37168">
    <property type="entry name" value="CRISPR-ASSOCIATED EXONUCLEASE CAS4"/>
    <property type="match status" value="1"/>
</dbReference>
<organism evidence="11 12">
    <name type="scientific">Mesotoga prima</name>
    <dbReference type="NCBI Taxonomy" id="1184387"/>
    <lineage>
        <taxon>Bacteria</taxon>
        <taxon>Thermotogati</taxon>
        <taxon>Thermotogota</taxon>
        <taxon>Thermotogae</taxon>
        <taxon>Kosmotogales</taxon>
        <taxon>Kosmotogaceae</taxon>
        <taxon>Mesotoga</taxon>
    </lineage>
</organism>
<dbReference type="GO" id="GO:0051536">
    <property type="term" value="F:iron-sulfur cluster binding"/>
    <property type="evidence" value="ECO:0007669"/>
    <property type="project" value="UniProtKB-KW"/>
</dbReference>
<comment type="cofactor">
    <cofactor evidence="9">
        <name>iron-sulfur cluster</name>
        <dbReference type="ChEBI" id="CHEBI:30408"/>
    </cofactor>
</comment>
<keyword evidence="4 9" id="KW-0269">Exonuclease</keyword>
<evidence type="ECO:0000256" key="6">
    <source>
        <dbReference type="ARBA" id="ARBA00023014"/>
    </source>
</evidence>
<sequence length="169" mass="19930">MEITERQPRIGGNAINYLHYCKTQLWFFLHNISMESTSESVQLGKLLQEEYSQGEDKDIVIDEISLDILRNTREIVEIKYGKEVREGHIYQVKYYLYYLKHKLGLHGFTARLTYPRAKKMIMLSLTEEDEEQIRRDLDEIKTIFNLESAPVPLFKKGCKGCSYFDLCFS</sequence>
<dbReference type="AlphaFoldDB" id="A0A101HK63"/>
<keyword evidence="3 9" id="KW-0378">Hydrolase</keyword>
<dbReference type="GO" id="GO:0051607">
    <property type="term" value="P:defense response to virus"/>
    <property type="evidence" value="ECO:0007669"/>
    <property type="project" value="UniProtKB-KW"/>
</dbReference>
<keyword evidence="2 9" id="KW-0479">Metal-binding</keyword>
<evidence type="ECO:0000256" key="9">
    <source>
        <dbReference type="RuleBase" id="RU365022"/>
    </source>
</evidence>
<comment type="caution">
    <text evidence="11">The sequence shown here is derived from an EMBL/GenBank/DDBJ whole genome shotgun (WGS) entry which is preliminary data.</text>
</comment>
<dbReference type="EC" id="3.1.12.1" evidence="9"/>
<evidence type="ECO:0000256" key="1">
    <source>
        <dbReference type="ARBA" id="ARBA00022722"/>
    </source>
</evidence>
<reference evidence="12" key="1">
    <citation type="journal article" date="2015" name="MBio">
        <title>Genome-Resolved Metagenomic Analysis Reveals Roles for Candidate Phyla and Other Microbial Community Members in Biogeochemical Transformations in Oil Reservoirs.</title>
        <authorList>
            <person name="Hu P."/>
            <person name="Tom L."/>
            <person name="Singh A."/>
            <person name="Thomas B.C."/>
            <person name="Baker B.J."/>
            <person name="Piceno Y.M."/>
            <person name="Andersen G.L."/>
            <person name="Banfield J.F."/>
        </authorList>
    </citation>
    <scope>NUCLEOTIDE SEQUENCE [LARGE SCALE GENOMIC DNA]</scope>
</reference>
<evidence type="ECO:0000256" key="2">
    <source>
        <dbReference type="ARBA" id="ARBA00022723"/>
    </source>
</evidence>
<dbReference type="GO" id="GO:0004527">
    <property type="term" value="F:exonuclease activity"/>
    <property type="evidence" value="ECO:0007669"/>
    <property type="project" value="UniProtKB-KW"/>
</dbReference>
<keyword evidence="5 9" id="KW-0408">Iron</keyword>
<dbReference type="Pfam" id="PF01930">
    <property type="entry name" value="Cas_Cas4"/>
    <property type="match status" value="1"/>
</dbReference>
<accession>A0A101HK63</accession>
<dbReference type="Gene3D" id="3.90.320.10">
    <property type="match status" value="1"/>
</dbReference>
<protein>
    <recommendedName>
        <fullName evidence="9">CRISPR-associated exonuclease Cas4</fullName>
        <ecNumber evidence="9">3.1.12.1</ecNumber>
    </recommendedName>
</protein>
<dbReference type="InterPro" id="IPR013343">
    <property type="entry name" value="CRISPR-assoc_prot_Cas4"/>
</dbReference>
<gene>
    <name evidence="11" type="ORF">XD94_1787</name>
</gene>
<evidence type="ECO:0000256" key="8">
    <source>
        <dbReference type="ARBA" id="ARBA00023211"/>
    </source>
</evidence>
<evidence type="ECO:0000256" key="3">
    <source>
        <dbReference type="ARBA" id="ARBA00022801"/>
    </source>
</evidence>
<dbReference type="GO" id="GO:0046872">
    <property type="term" value="F:metal ion binding"/>
    <property type="evidence" value="ECO:0007669"/>
    <property type="project" value="UniProtKB-KW"/>
</dbReference>
<comment type="similarity">
    <text evidence="9">Belongs to the CRISPR-associated exonuclease Cas4 family.</text>
</comment>
<evidence type="ECO:0000313" key="11">
    <source>
        <dbReference type="EMBL" id="KUK78254.1"/>
    </source>
</evidence>
<proteinExistence type="inferred from homology"/>
<name>A0A101HK63_9BACT</name>
<dbReference type="InterPro" id="IPR022765">
    <property type="entry name" value="Dna2/Cas4_DUF83"/>
</dbReference>
<evidence type="ECO:0000256" key="5">
    <source>
        <dbReference type="ARBA" id="ARBA00023004"/>
    </source>
</evidence>
<keyword evidence="6 9" id="KW-0411">Iron-sulfur</keyword>
<feature type="domain" description="DUF83" evidence="10">
    <location>
        <begin position="12"/>
        <end position="168"/>
    </location>
</feature>
<dbReference type="PATRIC" id="fig|1184387.3.peg.216"/>
<dbReference type="InterPro" id="IPR011604">
    <property type="entry name" value="PDDEXK-like_dom_sf"/>
</dbReference>
<dbReference type="PANTHER" id="PTHR37168:SF1">
    <property type="entry name" value="CRISPR-ASSOCIATED EXONUCLEASE CAS4"/>
    <property type="match status" value="1"/>
</dbReference>
<comment type="function">
    <text evidence="9">CRISPR (clustered regularly interspaced short palindromic repeat) is an adaptive immune system that provides protection against mobile genetic elements (viruses, transposable elements and conjugative plasmids). CRISPR clusters contain sequences complementary to antecedent mobile elements and target invading nucleic acids. CRISPR clusters are transcribed and processed into CRISPR RNA (crRNA).</text>
</comment>